<keyword evidence="3" id="KW-0808">Transferase</keyword>
<dbReference type="Gene3D" id="3.40.630.30">
    <property type="match status" value="1"/>
</dbReference>
<dbReference type="GO" id="GO:0046972">
    <property type="term" value="F:histone H4K16 acetyltransferase activity"/>
    <property type="evidence" value="ECO:0007669"/>
    <property type="project" value="TreeGrafter"/>
</dbReference>
<reference evidence="8 9" key="1">
    <citation type="journal article" date="2007" name="Nature">
        <title>Evolution of genes and genomes on the Drosophila phylogeny.</title>
        <authorList>
            <consortium name="Drosophila 12 Genomes Consortium"/>
            <person name="Clark A.G."/>
            <person name="Eisen M.B."/>
            <person name="Smith D.R."/>
            <person name="Bergman C.M."/>
            <person name="Oliver B."/>
            <person name="Markow T.A."/>
            <person name="Kaufman T.C."/>
            <person name="Kellis M."/>
            <person name="Gelbart W."/>
            <person name="Iyer V.N."/>
            <person name="Pollard D.A."/>
            <person name="Sackton T.B."/>
            <person name="Larracuente A.M."/>
            <person name="Singh N.D."/>
            <person name="Abad J.P."/>
            <person name="Abt D.N."/>
            <person name="Adryan B."/>
            <person name="Aguade M."/>
            <person name="Akashi H."/>
            <person name="Anderson W.W."/>
            <person name="Aquadro C.F."/>
            <person name="Ardell D.H."/>
            <person name="Arguello R."/>
            <person name="Artieri C.G."/>
            <person name="Barbash D.A."/>
            <person name="Barker D."/>
            <person name="Barsanti P."/>
            <person name="Batterham P."/>
            <person name="Batzoglou S."/>
            <person name="Begun D."/>
            <person name="Bhutkar A."/>
            <person name="Blanco E."/>
            <person name="Bosak S.A."/>
            <person name="Bradley R.K."/>
            <person name="Brand A.D."/>
            <person name="Brent M.R."/>
            <person name="Brooks A.N."/>
            <person name="Brown R.H."/>
            <person name="Butlin R.K."/>
            <person name="Caggese C."/>
            <person name="Calvi B.R."/>
            <person name="Bernardo de Carvalho A."/>
            <person name="Caspi A."/>
            <person name="Castrezana S."/>
            <person name="Celniker S.E."/>
            <person name="Chang J.L."/>
            <person name="Chapple C."/>
            <person name="Chatterji S."/>
            <person name="Chinwalla A."/>
            <person name="Civetta A."/>
            <person name="Clifton S.W."/>
            <person name="Comeron J.M."/>
            <person name="Costello J.C."/>
            <person name="Coyne J.A."/>
            <person name="Daub J."/>
            <person name="David R.G."/>
            <person name="Delcher A.L."/>
            <person name="Delehaunty K."/>
            <person name="Do C.B."/>
            <person name="Ebling H."/>
            <person name="Edwards K."/>
            <person name="Eickbush T."/>
            <person name="Evans J.D."/>
            <person name="Filipski A."/>
            <person name="Findeiss S."/>
            <person name="Freyhult E."/>
            <person name="Fulton L."/>
            <person name="Fulton R."/>
            <person name="Garcia A.C."/>
            <person name="Gardiner A."/>
            <person name="Garfield D.A."/>
            <person name="Garvin B.E."/>
            <person name="Gibson G."/>
            <person name="Gilbert D."/>
            <person name="Gnerre S."/>
            <person name="Godfrey J."/>
            <person name="Good R."/>
            <person name="Gotea V."/>
            <person name="Gravely B."/>
            <person name="Greenberg A.J."/>
            <person name="Griffiths-Jones S."/>
            <person name="Gross S."/>
            <person name="Guigo R."/>
            <person name="Gustafson E.A."/>
            <person name="Haerty W."/>
            <person name="Hahn M.W."/>
            <person name="Halligan D.L."/>
            <person name="Halpern A.L."/>
            <person name="Halter G.M."/>
            <person name="Han M.V."/>
            <person name="Heger A."/>
            <person name="Hillier L."/>
            <person name="Hinrichs A.S."/>
            <person name="Holmes I."/>
            <person name="Hoskins R.A."/>
            <person name="Hubisz M.J."/>
            <person name="Hultmark D."/>
            <person name="Huntley M.A."/>
            <person name="Jaffe D.B."/>
            <person name="Jagadeeshan S."/>
            <person name="Jeck W.R."/>
            <person name="Johnson J."/>
            <person name="Jones C.D."/>
            <person name="Jordan W.C."/>
            <person name="Karpen G.H."/>
            <person name="Kataoka E."/>
            <person name="Keightley P.D."/>
            <person name="Kheradpour P."/>
            <person name="Kirkness E.F."/>
            <person name="Koerich L.B."/>
            <person name="Kristiansen K."/>
            <person name="Kudrna D."/>
            <person name="Kulathinal R.J."/>
            <person name="Kumar S."/>
            <person name="Kwok R."/>
            <person name="Lander E."/>
            <person name="Langley C.H."/>
            <person name="Lapoint R."/>
            <person name="Lazzaro B.P."/>
            <person name="Lee S.J."/>
            <person name="Levesque L."/>
            <person name="Li R."/>
            <person name="Lin C.F."/>
            <person name="Lin M.F."/>
            <person name="Lindblad-Toh K."/>
            <person name="Llopart A."/>
            <person name="Long M."/>
            <person name="Low L."/>
            <person name="Lozovsky E."/>
            <person name="Lu J."/>
            <person name="Luo M."/>
            <person name="Machado C.A."/>
            <person name="Makalowski W."/>
            <person name="Marzo M."/>
            <person name="Matsuda M."/>
            <person name="Matzkin L."/>
            <person name="McAllister B."/>
            <person name="McBride C.S."/>
            <person name="McKernan B."/>
            <person name="McKernan K."/>
            <person name="Mendez-Lago M."/>
            <person name="Minx P."/>
            <person name="Mollenhauer M.U."/>
            <person name="Montooth K."/>
            <person name="Mount S.M."/>
            <person name="Mu X."/>
            <person name="Myers E."/>
            <person name="Negre B."/>
            <person name="Newfeld S."/>
            <person name="Nielsen R."/>
            <person name="Noor M.A."/>
            <person name="O'Grady P."/>
            <person name="Pachter L."/>
            <person name="Papaceit M."/>
            <person name="Parisi M.J."/>
            <person name="Parisi M."/>
            <person name="Parts L."/>
            <person name="Pedersen J.S."/>
            <person name="Pesole G."/>
            <person name="Phillippy A.M."/>
            <person name="Ponting C.P."/>
            <person name="Pop M."/>
            <person name="Porcelli D."/>
            <person name="Powell J.R."/>
            <person name="Prohaska S."/>
            <person name="Pruitt K."/>
            <person name="Puig M."/>
            <person name="Quesneville H."/>
            <person name="Ram K.R."/>
            <person name="Rand D."/>
            <person name="Rasmussen M.D."/>
            <person name="Reed L.K."/>
            <person name="Reenan R."/>
            <person name="Reily A."/>
            <person name="Remington K.A."/>
            <person name="Rieger T.T."/>
            <person name="Ritchie M.G."/>
            <person name="Robin C."/>
            <person name="Rogers Y.H."/>
            <person name="Rohde C."/>
            <person name="Rozas J."/>
            <person name="Rubenfield M.J."/>
            <person name="Ruiz A."/>
            <person name="Russo S."/>
            <person name="Salzberg S.L."/>
            <person name="Sanchez-Gracia A."/>
            <person name="Saranga D.J."/>
            <person name="Sato H."/>
            <person name="Schaeffer S.W."/>
            <person name="Schatz M.C."/>
            <person name="Schlenke T."/>
            <person name="Schwartz R."/>
            <person name="Segarra C."/>
            <person name="Singh R.S."/>
            <person name="Sirot L."/>
            <person name="Sirota M."/>
            <person name="Sisneros N.B."/>
            <person name="Smith C.D."/>
            <person name="Smith T.F."/>
            <person name="Spieth J."/>
            <person name="Stage D.E."/>
            <person name="Stark A."/>
            <person name="Stephan W."/>
            <person name="Strausberg R.L."/>
            <person name="Strempel S."/>
            <person name="Sturgill D."/>
            <person name="Sutton G."/>
            <person name="Sutton G.G."/>
            <person name="Tao W."/>
            <person name="Teichmann S."/>
            <person name="Tobari Y.N."/>
            <person name="Tomimura Y."/>
            <person name="Tsolas J.M."/>
            <person name="Valente V.L."/>
            <person name="Venter E."/>
            <person name="Venter J.C."/>
            <person name="Vicario S."/>
            <person name="Vieira F.G."/>
            <person name="Vilella A.J."/>
            <person name="Villasante A."/>
            <person name="Walenz B."/>
            <person name="Wang J."/>
            <person name="Wasserman M."/>
            <person name="Watts T."/>
            <person name="Wilson D."/>
            <person name="Wilson R.K."/>
            <person name="Wing R.A."/>
            <person name="Wolfner M.F."/>
            <person name="Wong A."/>
            <person name="Wong G.K."/>
            <person name="Wu C.I."/>
            <person name="Wu G."/>
            <person name="Yamamoto D."/>
            <person name="Yang H.P."/>
            <person name="Yang S.P."/>
            <person name="Yorke J.A."/>
            <person name="Yoshida K."/>
            <person name="Zdobnov E."/>
            <person name="Zhang P."/>
            <person name="Zhang Y."/>
            <person name="Zimin A.V."/>
            <person name="Baldwin J."/>
            <person name="Abdouelleil A."/>
            <person name="Abdulkadir J."/>
            <person name="Abebe A."/>
            <person name="Abera B."/>
            <person name="Abreu J."/>
            <person name="Acer S.C."/>
            <person name="Aftuck L."/>
            <person name="Alexander A."/>
            <person name="An P."/>
            <person name="Anderson E."/>
            <person name="Anderson S."/>
            <person name="Arachi H."/>
            <person name="Azer M."/>
            <person name="Bachantsang P."/>
            <person name="Barry A."/>
            <person name="Bayul T."/>
            <person name="Berlin A."/>
            <person name="Bessette D."/>
            <person name="Bloom T."/>
            <person name="Blye J."/>
            <person name="Boguslavskiy L."/>
            <person name="Bonnet C."/>
            <person name="Boukhgalter B."/>
            <person name="Bourzgui I."/>
            <person name="Brown A."/>
            <person name="Cahill P."/>
            <person name="Channer S."/>
            <person name="Cheshatsang Y."/>
            <person name="Chuda L."/>
            <person name="Citroen M."/>
            <person name="Collymore A."/>
            <person name="Cooke P."/>
            <person name="Costello M."/>
            <person name="D'Aco K."/>
            <person name="Daza R."/>
            <person name="De Haan G."/>
            <person name="DeGray S."/>
            <person name="DeMaso C."/>
            <person name="Dhargay N."/>
            <person name="Dooley K."/>
            <person name="Dooley E."/>
            <person name="Doricent M."/>
            <person name="Dorje P."/>
            <person name="Dorjee K."/>
            <person name="Dupes A."/>
            <person name="Elong R."/>
            <person name="Falk J."/>
            <person name="Farina A."/>
            <person name="Faro S."/>
            <person name="Ferguson D."/>
            <person name="Fisher S."/>
            <person name="Foley C.D."/>
            <person name="Franke A."/>
            <person name="Friedrich D."/>
            <person name="Gadbois L."/>
            <person name="Gearin G."/>
            <person name="Gearin C.R."/>
            <person name="Giannoukos G."/>
            <person name="Goode T."/>
            <person name="Graham J."/>
            <person name="Grandbois E."/>
            <person name="Grewal S."/>
            <person name="Gyaltsen K."/>
            <person name="Hafez N."/>
            <person name="Hagos B."/>
            <person name="Hall J."/>
            <person name="Henson C."/>
            <person name="Hollinger A."/>
            <person name="Honan T."/>
            <person name="Huard M.D."/>
            <person name="Hughes L."/>
            <person name="Hurhula B."/>
            <person name="Husby M.E."/>
            <person name="Kamat A."/>
            <person name="Kanga B."/>
            <person name="Kashin S."/>
            <person name="Khazanovich D."/>
            <person name="Kisner P."/>
            <person name="Lance K."/>
            <person name="Lara M."/>
            <person name="Lee W."/>
            <person name="Lennon N."/>
            <person name="Letendre F."/>
            <person name="LeVine R."/>
            <person name="Lipovsky A."/>
            <person name="Liu X."/>
            <person name="Liu J."/>
            <person name="Liu S."/>
            <person name="Lokyitsang T."/>
            <person name="Lokyitsang Y."/>
            <person name="Lubonja R."/>
            <person name="Lui A."/>
            <person name="MacDonald P."/>
            <person name="Magnisalis V."/>
            <person name="Maru K."/>
            <person name="Matthews C."/>
            <person name="McCusker W."/>
            <person name="McDonough S."/>
            <person name="Mehta T."/>
            <person name="Meldrim J."/>
            <person name="Meneus L."/>
            <person name="Mihai O."/>
            <person name="Mihalev A."/>
            <person name="Mihova T."/>
            <person name="Mittelman R."/>
            <person name="Mlenga V."/>
            <person name="Montmayeur A."/>
            <person name="Mulrain L."/>
            <person name="Navidi A."/>
            <person name="Naylor J."/>
            <person name="Negash T."/>
            <person name="Nguyen T."/>
            <person name="Nguyen N."/>
            <person name="Nicol R."/>
            <person name="Norbu C."/>
            <person name="Norbu N."/>
            <person name="Novod N."/>
            <person name="O'Neill B."/>
            <person name="Osman S."/>
            <person name="Markiewicz E."/>
            <person name="Oyono O.L."/>
            <person name="Patti C."/>
            <person name="Phunkhang P."/>
            <person name="Pierre F."/>
            <person name="Priest M."/>
            <person name="Raghuraman S."/>
            <person name="Rege F."/>
            <person name="Reyes R."/>
            <person name="Rise C."/>
            <person name="Rogov P."/>
            <person name="Ross K."/>
            <person name="Ryan E."/>
            <person name="Settipalli S."/>
            <person name="Shea T."/>
            <person name="Sherpa N."/>
            <person name="Shi L."/>
            <person name="Shih D."/>
            <person name="Sparrow T."/>
            <person name="Spaulding J."/>
            <person name="Stalker J."/>
            <person name="Stange-Thomann N."/>
            <person name="Stavropoulos S."/>
            <person name="Stone C."/>
            <person name="Strader C."/>
            <person name="Tesfaye S."/>
            <person name="Thomson T."/>
            <person name="Thoulutsang Y."/>
            <person name="Thoulutsang D."/>
            <person name="Topham K."/>
            <person name="Topping I."/>
            <person name="Tsamla T."/>
            <person name="Vassiliev H."/>
            <person name="Vo A."/>
            <person name="Wangchuk T."/>
            <person name="Wangdi T."/>
            <person name="Weiand M."/>
            <person name="Wilkinson J."/>
            <person name="Wilson A."/>
            <person name="Yadav S."/>
            <person name="Young G."/>
            <person name="Yu Q."/>
            <person name="Zembek L."/>
            <person name="Zhong D."/>
            <person name="Zimmer A."/>
            <person name="Zwirko Z."/>
            <person name="Jaffe D.B."/>
            <person name="Alvarez P."/>
            <person name="Brockman W."/>
            <person name="Butler J."/>
            <person name="Chin C."/>
            <person name="Gnerre S."/>
            <person name="Grabherr M."/>
            <person name="Kleber M."/>
            <person name="Mauceli E."/>
            <person name="MacCallum I."/>
        </authorList>
    </citation>
    <scope>NUCLEOTIDE SEQUENCE [LARGE SCALE GENOMIC DNA]</scope>
    <source>
        <strain evidence="8 9">TSC#14021-0224.01</strain>
    </source>
</reference>
<reference evidence="8 9" key="2">
    <citation type="journal article" date="2008" name="Bioinformatics">
        <title>Assembly reconciliation.</title>
        <authorList>
            <person name="Zimin A.V."/>
            <person name="Smith D.R."/>
            <person name="Sutton G."/>
            <person name="Yorke J.A."/>
        </authorList>
    </citation>
    <scope>NUCLEOTIDE SEQUENCE [LARGE SCALE GENOMIC DNA]</scope>
    <source>
        <strain evidence="8 9">TSC#14021-0224.01</strain>
    </source>
</reference>
<evidence type="ECO:0000256" key="4">
    <source>
        <dbReference type="ARBA" id="ARBA00022990"/>
    </source>
</evidence>
<feature type="region of interest" description="Disordered" evidence="6">
    <location>
        <begin position="1"/>
        <end position="45"/>
    </location>
</feature>
<dbReference type="InterPro" id="IPR036388">
    <property type="entry name" value="WH-like_DNA-bd_sf"/>
</dbReference>
<dbReference type="GO" id="GO:0072487">
    <property type="term" value="C:MSL complex"/>
    <property type="evidence" value="ECO:0007669"/>
    <property type="project" value="TreeGrafter"/>
</dbReference>
<dbReference type="AlphaFoldDB" id="B3P5T0"/>
<dbReference type="InterPro" id="IPR040706">
    <property type="entry name" value="Zf-MYST"/>
</dbReference>
<dbReference type="EMBL" id="CH954182">
    <property type="protein sequence ID" value="EDV53330.1"/>
    <property type="molecule type" value="Genomic_DNA"/>
</dbReference>
<organism evidence="8 9">
    <name type="scientific">Drosophila erecta</name>
    <name type="common">Fruit fly</name>
    <dbReference type="NCBI Taxonomy" id="7220"/>
    <lineage>
        <taxon>Eukaryota</taxon>
        <taxon>Metazoa</taxon>
        <taxon>Ecdysozoa</taxon>
        <taxon>Arthropoda</taxon>
        <taxon>Hexapoda</taxon>
        <taxon>Insecta</taxon>
        <taxon>Pterygota</taxon>
        <taxon>Neoptera</taxon>
        <taxon>Endopterygota</taxon>
        <taxon>Diptera</taxon>
        <taxon>Brachycera</taxon>
        <taxon>Muscomorpha</taxon>
        <taxon>Ephydroidea</taxon>
        <taxon>Drosophilidae</taxon>
        <taxon>Drosophila</taxon>
        <taxon>Sophophora</taxon>
    </lineage>
</organism>
<dbReference type="Proteomes" id="UP000008711">
    <property type="component" value="Unassembled WGS sequence"/>
</dbReference>
<dbReference type="PhylomeDB" id="B3P5T0"/>
<dbReference type="PROSITE" id="PS51726">
    <property type="entry name" value="MYST_HAT"/>
    <property type="match status" value="1"/>
</dbReference>
<dbReference type="InterPro" id="IPR002717">
    <property type="entry name" value="HAT_MYST-type"/>
</dbReference>
<dbReference type="Pfam" id="PF01853">
    <property type="entry name" value="MOZ_SAS"/>
    <property type="match status" value="1"/>
</dbReference>
<evidence type="ECO:0000313" key="8">
    <source>
        <dbReference type="EMBL" id="EDV53330.1"/>
    </source>
</evidence>
<dbReference type="InterPro" id="IPR016181">
    <property type="entry name" value="Acyl_CoA_acyltransferase"/>
</dbReference>
<accession>B3P5T0</accession>
<dbReference type="InterPro" id="IPR050603">
    <property type="entry name" value="MYST_HAT"/>
</dbReference>
<evidence type="ECO:0000256" key="5">
    <source>
        <dbReference type="RuleBase" id="RU361211"/>
    </source>
</evidence>
<name>B3P5T0_DROER</name>
<dbReference type="CDD" id="cd04301">
    <property type="entry name" value="NAT_SF"/>
    <property type="match status" value="1"/>
</dbReference>
<dbReference type="SUPFAM" id="SSF55729">
    <property type="entry name" value="Acyl-CoA N-acyltransferases (Nat)"/>
    <property type="match status" value="1"/>
</dbReference>
<dbReference type="PANTHER" id="PTHR10615">
    <property type="entry name" value="HISTONE ACETYLTRANSFERASE"/>
    <property type="match status" value="1"/>
</dbReference>
<evidence type="ECO:0000256" key="3">
    <source>
        <dbReference type="ARBA" id="ARBA00022679"/>
    </source>
</evidence>
<dbReference type="GO" id="GO:0006355">
    <property type="term" value="P:regulation of DNA-templated transcription"/>
    <property type="evidence" value="ECO:0007669"/>
    <property type="project" value="InterPro"/>
</dbReference>
<protein>
    <recommendedName>
        <fullName evidence="2 5">Histone acetyltransferase</fullName>
        <ecNumber evidence="2 5">2.3.1.48</ecNumber>
    </recommendedName>
</protein>
<dbReference type="Gene3D" id="1.10.10.10">
    <property type="entry name" value="Winged helix-like DNA-binding domain superfamily/Winged helix DNA-binding domain"/>
    <property type="match status" value="1"/>
</dbReference>
<evidence type="ECO:0000256" key="6">
    <source>
        <dbReference type="SAM" id="MobiDB-lite"/>
    </source>
</evidence>
<dbReference type="HOGENOM" id="CLU_011815_2_2_1"/>
<feature type="domain" description="MYST-type HAT" evidence="7">
    <location>
        <begin position="53"/>
        <end position="328"/>
    </location>
</feature>
<dbReference type="EC" id="2.3.1.48" evidence="2 5"/>
<feature type="compositionally biased region" description="Basic and acidic residues" evidence="6">
    <location>
        <begin position="13"/>
        <end position="39"/>
    </location>
</feature>
<dbReference type="GO" id="GO:0044545">
    <property type="term" value="C:NSL complex"/>
    <property type="evidence" value="ECO:0007669"/>
    <property type="project" value="TreeGrafter"/>
</dbReference>
<dbReference type="GO" id="GO:0005634">
    <property type="term" value="C:nucleus"/>
    <property type="evidence" value="ECO:0007669"/>
    <property type="project" value="UniProtKB-SubCell"/>
</dbReference>
<dbReference type="OrthoDB" id="787137at2759"/>
<comment type="catalytic activity">
    <reaction evidence="5">
        <text>L-lysyl-[protein] + acetyl-CoA = N(6)-acetyl-L-lysyl-[protein] + CoA + H(+)</text>
        <dbReference type="Rhea" id="RHEA:45948"/>
        <dbReference type="Rhea" id="RHEA-COMP:9752"/>
        <dbReference type="Rhea" id="RHEA-COMP:10731"/>
        <dbReference type="ChEBI" id="CHEBI:15378"/>
        <dbReference type="ChEBI" id="CHEBI:29969"/>
        <dbReference type="ChEBI" id="CHEBI:57287"/>
        <dbReference type="ChEBI" id="CHEBI:57288"/>
        <dbReference type="ChEBI" id="CHEBI:61930"/>
        <dbReference type="EC" id="2.3.1.48"/>
    </reaction>
</comment>
<evidence type="ECO:0000256" key="2">
    <source>
        <dbReference type="ARBA" id="ARBA00013184"/>
    </source>
</evidence>
<evidence type="ECO:0000259" key="7">
    <source>
        <dbReference type="PROSITE" id="PS51726"/>
    </source>
</evidence>
<keyword evidence="5" id="KW-0539">Nucleus</keyword>
<dbReference type="OMA" id="DSPEGNN"/>
<dbReference type="eggNOG" id="KOG2747">
    <property type="taxonomic scope" value="Eukaryota"/>
</dbReference>
<dbReference type="Gene3D" id="3.30.60.60">
    <property type="entry name" value="N-acetyl transferase-like"/>
    <property type="match status" value="1"/>
</dbReference>
<evidence type="ECO:0000313" key="9">
    <source>
        <dbReference type="Proteomes" id="UP000008711"/>
    </source>
</evidence>
<evidence type="ECO:0000256" key="1">
    <source>
        <dbReference type="ARBA" id="ARBA00010107"/>
    </source>
</evidence>
<dbReference type="GO" id="GO:0035267">
    <property type="term" value="C:NuA4 histone acetyltransferase complex"/>
    <property type="evidence" value="ECO:0007669"/>
    <property type="project" value="TreeGrafter"/>
</dbReference>
<keyword evidence="9" id="KW-1185">Reference proteome</keyword>
<dbReference type="PANTHER" id="PTHR10615:SF82">
    <property type="entry name" value="HISTONE ACETYLTRANSFERASE KAT8"/>
    <property type="match status" value="1"/>
</dbReference>
<dbReference type="Pfam" id="PF17772">
    <property type="entry name" value="zf-MYST"/>
    <property type="match status" value="1"/>
</dbReference>
<sequence length="333" mass="38868">MDKSNSSQLQETSDTKIQKVQHSPDQEEISKKDESKVQDDPVEGIQEHGSISENINIIRKLQFGRYEIETTFSSAYPEMDDKVPNIYVCEFCLKYMYLRTSYSYHLSDCKIRRPPGSLVYRKDDIHIYEVDGNKELLYCQFLCLMSKLFLENKETLYTPNLFLFYILCLKDKDGEHLVGYFSREKKSTPNINLNCIVVLPPYMRRGYGKLLIDLSYEISRKEGVIGGPKKPLSEVARLCYLSYWGHNLLELLRRHSSPALIAIEQLSETTGFLKKDIMLTLKFMKIATYYKDGCTMCTTPSIIENRRRLVKFKKPRLIIYRNCLAWKTTTAEE</sequence>
<comment type="similarity">
    <text evidence="1 5">Belongs to the MYST (SAS/MOZ) family.</text>
</comment>
<feature type="compositionally biased region" description="Polar residues" evidence="6">
    <location>
        <begin position="1"/>
        <end position="12"/>
    </location>
</feature>
<gene>
    <name evidence="8" type="primary">Dere\GG11600</name>
    <name evidence="8" type="ORF">Dere_GG11600</name>
</gene>
<keyword evidence="4" id="KW-0007">Acetylation</keyword>
<proteinExistence type="inferred from homology"/>
<comment type="subcellular location">
    <subcellularLocation>
        <location evidence="5">Nucleus</location>
    </subcellularLocation>
</comment>